<name>A0A3S1BCU5_ELYCH</name>
<evidence type="ECO:0000256" key="1">
    <source>
        <dbReference type="SAM" id="MobiDB-lite"/>
    </source>
</evidence>
<protein>
    <recommendedName>
        <fullName evidence="4">Endonuclease/exonuclease/phosphatase domain-containing protein</fullName>
    </recommendedName>
</protein>
<proteinExistence type="predicted"/>
<keyword evidence="3" id="KW-1185">Reference proteome</keyword>
<evidence type="ECO:0000313" key="2">
    <source>
        <dbReference type="EMBL" id="RUS81010.1"/>
    </source>
</evidence>
<dbReference type="Gene3D" id="3.60.10.10">
    <property type="entry name" value="Endonuclease/exonuclease/phosphatase"/>
    <property type="match status" value="1"/>
</dbReference>
<gene>
    <name evidence="2" type="ORF">EGW08_011215</name>
</gene>
<dbReference type="PANTHER" id="PTHR23227:SF67">
    <property type="entry name" value="CRANIOFACIAL DEVELOPMENT PROTEIN 2-LIKE"/>
    <property type="match status" value="1"/>
</dbReference>
<dbReference type="OrthoDB" id="6151446at2759"/>
<dbReference type="EMBL" id="RQTK01000360">
    <property type="protein sequence ID" value="RUS81010.1"/>
    <property type="molecule type" value="Genomic_DNA"/>
</dbReference>
<dbReference type="Proteomes" id="UP000271974">
    <property type="component" value="Unassembled WGS sequence"/>
</dbReference>
<accession>A0A3S1BCU5</accession>
<dbReference type="InterPro" id="IPR036691">
    <property type="entry name" value="Endo/exonu/phosph_ase_sf"/>
</dbReference>
<dbReference type="STRING" id="188477.A0A3S1BCU5"/>
<dbReference type="SUPFAM" id="SSF56219">
    <property type="entry name" value="DNase I-like"/>
    <property type="match status" value="1"/>
</dbReference>
<organism evidence="2 3">
    <name type="scientific">Elysia chlorotica</name>
    <name type="common">Eastern emerald elysia</name>
    <name type="synonym">Sea slug</name>
    <dbReference type="NCBI Taxonomy" id="188477"/>
    <lineage>
        <taxon>Eukaryota</taxon>
        <taxon>Metazoa</taxon>
        <taxon>Spiralia</taxon>
        <taxon>Lophotrochozoa</taxon>
        <taxon>Mollusca</taxon>
        <taxon>Gastropoda</taxon>
        <taxon>Heterobranchia</taxon>
        <taxon>Euthyneura</taxon>
        <taxon>Panpulmonata</taxon>
        <taxon>Sacoglossa</taxon>
        <taxon>Placobranchoidea</taxon>
        <taxon>Plakobranchidae</taxon>
        <taxon>Elysia</taxon>
    </lineage>
</organism>
<sequence length="263" mass="29157">MSPPIQTCPQQYLPAVLPVLTEPAAGATEHLAAYLGVSTIPAANQADEDLPAAETANEDPRPGHGLGTTALWSPPGREVIDGIRKTAFIDRDLQRLNIDITALQETRIRENGSLRTFSVEEMIREHGVGFAVRNYLICMIEPLSNDTEGILTLHLSTTHGPVNLISVYSPTMHASAPANSKDQFYESLDLTPSRLPPTEQTFLLRDFNGRIGADREYLGHHGNGNINETGQRLLELCCFHKLCVTNIFYNDTNYDKVSWRHPR</sequence>
<evidence type="ECO:0008006" key="4">
    <source>
        <dbReference type="Google" id="ProtNLM"/>
    </source>
</evidence>
<reference evidence="2 3" key="1">
    <citation type="submission" date="2019-01" db="EMBL/GenBank/DDBJ databases">
        <title>A draft genome assembly of the solar-powered sea slug Elysia chlorotica.</title>
        <authorList>
            <person name="Cai H."/>
            <person name="Li Q."/>
            <person name="Fang X."/>
            <person name="Li J."/>
            <person name="Curtis N.E."/>
            <person name="Altenburger A."/>
            <person name="Shibata T."/>
            <person name="Feng M."/>
            <person name="Maeda T."/>
            <person name="Schwartz J.A."/>
            <person name="Shigenobu S."/>
            <person name="Lundholm N."/>
            <person name="Nishiyama T."/>
            <person name="Yang H."/>
            <person name="Hasebe M."/>
            <person name="Li S."/>
            <person name="Pierce S.K."/>
            <person name="Wang J."/>
        </authorList>
    </citation>
    <scope>NUCLEOTIDE SEQUENCE [LARGE SCALE GENOMIC DNA]</scope>
    <source>
        <strain evidence="2">EC2010</strain>
        <tissue evidence="2">Whole organism of an adult</tissue>
    </source>
</reference>
<dbReference type="AlphaFoldDB" id="A0A3S1BCU5"/>
<evidence type="ECO:0000313" key="3">
    <source>
        <dbReference type="Proteomes" id="UP000271974"/>
    </source>
</evidence>
<comment type="caution">
    <text evidence="2">The sequence shown here is derived from an EMBL/GenBank/DDBJ whole genome shotgun (WGS) entry which is preliminary data.</text>
</comment>
<dbReference type="PANTHER" id="PTHR23227">
    <property type="entry name" value="BUCENTAUR RELATED"/>
    <property type="match status" value="1"/>
</dbReference>
<feature type="region of interest" description="Disordered" evidence="1">
    <location>
        <begin position="51"/>
        <end position="73"/>
    </location>
</feature>
<dbReference type="InterPro" id="IPR027124">
    <property type="entry name" value="Swc5/CFDP1/2"/>
</dbReference>